<evidence type="ECO:0008006" key="4">
    <source>
        <dbReference type="Google" id="ProtNLM"/>
    </source>
</evidence>
<reference evidence="2" key="1">
    <citation type="submission" date="2023-05" db="EMBL/GenBank/DDBJ databases">
        <authorList>
            <person name="Huff M."/>
        </authorList>
    </citation>
    <scope>NUCLEOTIDE SEQUENCE</scope>
</reference>
<dbReference type="AlphaFoldDB" id="A0AAD1ZP44"/>
<evidence type="ECO:0000256" key="1">
    <source>
        <dbReference type="SAM" id="MobiDB-lite"/>
    </source>
</evidence>
<accession>A0AAD1ZP44</accession>
<dbReference type="Proteomes" id="UP000834106">
    <property type="component" value="Chromosome 12"/>
</dbReference>
<sequence>MAQLQGSLDRLHEVKNIKEDILQAIKEEGHLTRSVLSKRHCSCQEEIQGLKELIKDIPTGPKIFQPTKWEAPWKDLIEEWNGANSFILNTQSWQNDSTSVDNFIKSRLSGSVLYWYNNTKPEKKTILWQQQEGSGVKFFNAITEEIFRQFAGIERSEAGYSEYLEEQAKNLEKIRLCDIYYFNKYACQYKHFYFRIPEEERKPWEDRFYRKIDSIYWREKFREKWNDGIDGIPDNLGGRIRLAKDLLREACRKRKDKKELKGRGRILYDQQDPSLAREWGCYVTPRRKTPKKHWKPKPNKRFYKKRPCPEGKPSNKCRRFICRKEGHVATNCPEKGKEKVNMVSPILYLSSSEDESSTQSSSSGSESETDQNNNLHNLKHMQITEGKEISAIAEDKNSQWNAFHYDDEEEVILFKGKQFTINAFHYDDDEEVILFKGKQFTINNQITKINM</sequence>
<proteinExistence type="predicted"/>
<name>A0AAD1ZP44_9LAMI</name>
<feature type="region of interest" description="Disordered" evidence="1">
    <location>
        <begin position="290"/>
        <end position="313"/>
    </location>
</feature>
<organism evidence="2 3">
    <name type="scientific">Fraxinus pennsylvanica</name>
    <dbReference type="NCBI Taxonomy" id="56036"/>
    <lineage>
        <taxon>Eukaryota</taxon>
        <taxon>Viridiplantae</taxon>
        <taxon>Streptophyta</taxon>
        <taxon>Embryophyta</taxon>
        <taxon>Tracheophyta</taxon>
        <taxon>Spermatophyta</taxon>
        <taxon>Magnoliopsida</taxon>
        <taxon>eudicotyledons</taxon>
        <taxon>Gunneridae</taxon>
        <taxon>Pentapetalae</taxon>
        <taxon>asterids</taxon>
        <taxon>lamiids</taxon>
        <taxon>Lamiales</taxon>
        <taxon>Oleaceae</taxon>
        <taxon>Oleeae</taxon>
        <taxon>Fraxinus</taxon>
    </lineage>
</organism>
<evidence type="ECO:0000313" key="3">
    <source>
        <dbReference type="Proteomes" id="UP000834106"/>
    </source>
</evidence>
<evidence type="ECO:0000313" key="2">
    <source>
        <dbReference type="EMBL" id="CAI9772894.1"/>
    </source>
</evidence>
<feature type="compositionally biased region" description="Basic residues" evidence="1">
    <location>
        <begin position="290"/>
        <end position="306"/>
    </location>
</feature>
<feature type="region of interest" description="Disordered" evidence="1">
    <location>
        <begin position="351"/>
        <end position="373"/>
    </location>
</feature>
<feature type="compositionally biased region" description="Low complexity" evidence="1">
    <location>
        <begin position="357"/>
        <end position="366"/>
    </location>
</feature>
<keyword evidence="3" id="KW-1185">Reference proteome</keyword>
<dbReference type="Pfam" id="PF22909">
    <property type="entry name" value="Caulimovir_coat_dom"/>
    <property type="match status" value="1"/>
</dbReference>
<dbReference type="EMBL" id="OU503047">
    <property type="protein sequence ID" value="CAI9772894.1"/>
    <property type="molecule type" value="Genomic_DNA"/>
</dbReference>
<protein>
    <recommendedName>
        <fullName evidence="4">CCHC-type domain-containing protein</fullName>
    </recommendedName>
</protein>
<gene>
    <name evidence="2" type="ORF">FPE_LOCUS20324</name>
</gene>